<evidence type="ECO:0000313" key="2">
    <source>
        <dbReference type="Proteomes" id="UP000499080"/>
    </source>
</evidence>
<evidence type="ECO:0000313" key="1">
    <source>
        <dbReference type="EMBL" id="GBL97773.1"/>
    </source>
</evidence>
<gene>
    <name evidence="1" type="ORF">AVEN_231940_1</name>
</gene>
<protein>
    <submittedName>
        <fullName evidence="1">Uncharacterized protein</fullName>
    </submittedName>
</protein>
<sequence length="137" mass="15887">MTASVIGIVRKLPSFPNTSGQATLTKKTRAAGVKSITLYERRWEFQSDIRTFWTAIVFCSDGRMARFRIYRVKIKNKIHPGLPIPTHIHPKLIRGDLRSKNGDVIKRSRSSMHQATHSWRIFRRMGFRGWNPQAPKQ</sequence>
<comment type="caution">
    <text evidence="1">The sequence shown here is derived from an EMBL/GenBank/DDBJ whole genome shotgun (WGS) entry which is preliminary data.</text>
</comment>
<dbReference type="AlphaFoldDB" id="A0A4Y2C0V4"/>
<organism evidence="1 2">
    <name type="scientific">Araneus ventricosus</name>
    <name type="common">Orbweaver spider</name>
    <name type="synonym">Epeira ventricosa</name>
    <dbReference type="NCBI Taxonomy" id="182803"/>
    <lineage>
        <taxon>Eukaryota</taxon>
        <taxon>Metazoa</taxon>
        <taxon>Ecdysozoa</taxon>
        <taxon>Arthropoda</taxon>
        <taxon>Chelicerata</taxon>
        <taxon>Arachnida</taxon>
        <taxon>Araneae</taxon>
        <taxon>Araneomorphae</taxon>
        <taxon>Entelegynae</taxon>
        <taxon>Araneoidea</taxon>
        <taxon>Araneidae</taxon>
        <taxon>Araneus</taxon>
    </lineage>
</organism>
<proteinExistence type="predicted"/>
<name>A0A4Y2C0V4_ARAVE</name>
<dbReference type="Proteomes" id="UP000499080">
    <property type="component" value="Unassembled WGS sequence"/>
</dbReference>
<dbReference type="EMBL" id="BGPR01000133">
    <property type="protein sequence ID" value="GBL97773.1"/>
    <property type="molecule type" value="Genomic_DNA"/>
</dbReference>
<accession>A0A4Y2C0V4</accession>
<keyword evidence="2" id="KW-1185">Reference proteome</keyword>
<reference evidence="1 2" key="1">
    <citation type="journal article" date="2019" name="Sci. Rep.">
        <title>Orb-weaving spider Araneus ventricosus genome elucidates the spidroin gene catalogue.</title>
        <authorList>
            <person name="Kono N."/>
            <person name="Nakamura H."/>
            <person name="Ohtoshi R."/>
            <person name="Moran D.A.P."/>
            <person name="Shinohara A."/>
            <person name="Yoshida Y."/>
            <person name="Fujiwara M."/>
            <person name="Mori M."/>
            <person name="Tomita M."/>
            <person name="Arakawa K."/>
        </authorList>
    </citation>
    <scope>NUCLEOTIDE SEQUENCE [LARGE SCALE GENOMIC DNA]</scope>
</reference>